<dbReference type="Proteomes" id="UP000546917">
    <property type="component" value="Unassembled WGS sequence"/>
</dbReference>
<feature type="non-terminal residue" evidence="1">
    <location>
        <position position="1"/>
    </location>
</feature>
<name>A0A7K4FQL2_9ARCH</name>
<protein>
    <submittedName>
        <fullName evidence="1">Uncharacterized protein</fullName>
    </submittedName>
</protein>
<sequence length="343" mass="38479">GVEFTNIRDVIEKLADGQGMMFWFLYYNQKPDKDQYVLQEDKYLVKIIFMQRNDKYMKKKPDEDLNNVILGKIQDCIRADINWKEIKGKKYSLYSGNFRKPLLVGNKKILYTYKAKIEDFLELDYSMKEPKLAATQQTAQEFIDFQRDESPTGMILDTKTEAINAIAGGEKTTLITGPAGDGKIGLAAKIMSGAEKTGREIAILNTGKFDPFKSIINGNSSFSIKRFDISQEYYDQRIVDSAADAAALASKLWAAIVTGTESLRNPLIVINSANDIVPLSPGGVPAYENELWGSFFKYYDAGSNGMGIIFLKDGNQDALRLYTDYILKASNESEGNGFEIIKN</sequence>
<proteinExistence type="predicted"/>
<reference evidence="1 2" key="1">
    <citation type="submission" date="2020-05" db="EMBL/GenBank/DDBJ databases">
        <authorList>
            <person name="Zhang R."/>
        </authorList>
    </citation>
    <scope>NUCLEOTIDE SEQUENCE [LARGE SCALE GENOMIC DNA]</scope>
    <source>
        <strain evidence="1 2">DSM 28986</strain>
    </source>
</reference>
<evidence type="ECO:0000313" key="1">
    <source>
        <dbReference type="EMBL" id="NOL60539.1"/>
    </source>
</evidence>
<comment type="caution">
    <text evidence="1">The sequence shown here is derived from an EMBL/GenBank/DDBJ whole genome shotgun (WGS) entry which is preliminary data.</text>
</comment>
<dbReference type="EMBL" id="JABGBP010000242">
    <property type="protein sequence ID" value="NOL60539.1"/>
    <property type="molecule type" value="Genomic_DNA"/>
</dbReference>
<organism evidence="1 2">
    <name type="scientific">Ferroplasma acidiphilum</name>
    <dbReference type="NCBI Taxonomy" id="74969"/>
    <lineage>
        <taxon>Archaea</taxon>
        <taxon>Methanobacteriati</taxon>
        <taxon>Thermoplasmatota</taxon>
        <taxon>Thermoplasmata</taxon>
        <taxon>Thermoplasmatales</taxon>
        <taxon>Ferroplasmaceae</taxon>
        <taxon>Ferroplasma</taxon>
    </lineage>
</organism>
<accession>A0A7K4FQL2</accession>
<evidence type="ECO:0000313" key="2">
    <source>
        <dbReference type="Proteomes" id="UP000546917"/>
    </source>
</evidence>
<dbReference type="RefSeq" id="WP_171481773.1">
    <property type="nucleotide sequence ID" value="NZ_JABGBP010000242.1"/>
</dbReference>
<gene>
    <name evidence="1" type="ORF">HLB00_06800</name>
</gene>
<dbReference type="AlphaFoldDB" id="A0A7K4FQL2"/>